<gene>
    <name evidence="5" type="ORF">C8D77_10136</name>
</gene>
<dbReference type="Proteomes" id="UP000245631">
    <property type="component" value="Unassembled WGS sequence"/>
</dbReference>
<dbReference type="EMBL" id="QGGH01000001">
    <property type="protein sequence ID" value="PWJ93371.1"/>
    <property type="molecule type" value="Genomic_DNA"/>
</dbReference>
<dbReference type="SMART" id="SM00347">
    <property type="entry name" value="HTH_MARR"/>
    <property type="match status" value="1"/>
</dbReference>
<dbReference type="GO" id="GO:0003677">
    <property type="term" value="F:DNA binding"/>
    <property type="evidence" value="ECO:0007669"/>
    <property type="project" value="UniProtKB-KW"/>
</dbReference>
<protein>
    <submittedName>
        <fullName evidence="5">MarR family transcriptional regulator</fullName>
    </submittedName>
</protein>
<name>A0A8E2WI17_RHILI</name>
<keyword evidence="3" id="KW-0804">Transcription</keyword>
<evidence type="ECO:0000256" key="3">
    <source>
        <dbReference type="ARBA" id="ARBA00023163"/>
    </source>
</evidence>
<dbReference type="GO" id="GO:0003700">
    <property type="term" value="F:DNA-binding transcription factor activity"/>
    <property type="evidence" value="ECO:0007669"/>
    <property type="project" value="InterPro"/>
</dbReference>
<dbReference type="PRINTS" id="PR00598">
    <property type="entry name" value="HTHMARR"/>
</dbReference>
<organism evidence="5 6">
    <name type="scientific">Rhizobium loti</name>
    <name type="common">Mesorhizobium loti</name>
    <dbReference type="NCBI Taxonomy" id="381"/>
    <lineage>
        <taxon>Bacteria</taxon>
        <taxon>Pseudomonadati</taxon>
        <taxon>Pseudomonadota</taxon>
        <taxon>Alphaproteobacteria</taxon>
        <taxon>Hyphomicrobiales</taxon>
        <taxon>Phyllobacteriaceae</taxon>
        <taxon>Mesorhizobium</taxon>
    </lineage>
</organism>
<evidence type="ECO:0000256" key="1">
    <source>
        <dbReference type="ARBA" id="ARBA00023015"/>
    </source>
</evidence>
<dbReference type="InterPro" id="IPR036390">
    <property type="entry name" value="WH_DNA-bd_sf"/>
</dbReference>
<accession>A0A8E2WI17</accession>
<dbReference type="SUPFAM" id="SSF46785">
    <property type="entry name" value="Winged helix' DNA-binding domain"/>
    <property type="match status" value="1"/>
</dbReference>
<dbReference type="PANTHER" id="PTHR42756">
    <property type="entry name" value="TRANSCRIPTIONAL REGULATOR, MARR"/>
    <property type="match status" value="1"/>
</dbReference>
<feature type="domain" description="HTH marR-type" evidence="4">
    <location>
        <begin position="8"/>
        <end position="172"/>
    </location>
</feature>
<dbReference type="AlphaFoldDB" id="A0A8E2WI17"/>
<evidence type="ECO:0000256" key="2">
    <source>
        <dbReference type="ARBA" id="ARBA00023125"/>
    </source>
</evidence>
<dbReference type="InterPro" id="IPR036388">
    <property type="entry name" value="WH-like_DNA-bd_sf"/>
</dbReference>
<dbReference type="InterPro" id="IPR023187">
    <property type="entry name" value="Tscrpt_reg_MarR-type_CS"/>
</dbReference>
<proteinExistence type="predicted"/>
<dbReference type="InterPro" id="IPR000835">
    <property type="entry name" value="HTH_MarR-typ"/>
</dbReference>
<keyword evidence="1" id="KW-0805">Transcription regulation</keyword>
<dbReference type="Gene3D" id="1.10.10.10">
    <property type="entry name" value="Winged helix-like DNA-binding domain superfamily/Winged helix DNA-binding domain"/>
    <property type="match status" value="1"/>
</dbReference>
<dbReference type="PROSITE" id="PS50995">
    <property type="entry name" value="HTH_MARR_2"/>
    <property type="match status" value="1"/>
</dbReference>
<evidence type="ECO:0000313" key="5">
    <source>
        <dbReference type="EMBL" id="PWJ93371.1"/>
    </source>
</evidence>
<dbReference type="PANTHER" id="PTHR42756:SF1">
    <property type="entry name" value="TRANSCRIPTIONAL REPRESSOR OF EMRAB OPERON"/>
    <property type="match status" value="1"/>
</dbReference>
<dbReference type="Pfam" id="PF12802">
    <property type="entry name" value="MarR_2"/>
    <property type="match status" value="1"/>
</dbReference>
<keyword evidence="2" id="KW-0238">DNA-binding</keyword>
<evidence type="ECO:0000313" key="6">
    <source>
        <dbReference type="Proteomes" id="UP000245631"/>
    </source>
</evidence>
<dbReference type="PROSITE" id="PS01117">
    <property type="entry name" value="HTH_MARR_1"/>
    <property type="match status" value="1"/>
</dbReference>
<sequence>MERFLTSRYMMMRQLDRAARAIEQWKRERPDLDVSPMAVLGRLNEASSLIARERLAPLFARYGLQSGEFDVLATLRRSGSPYALTPTALYEATMVTSGAMTNRLDRLETSGLILRGPHPNDRRGIVVRLTEKGLTLIDEAVSAHVANEHEVLSSLTQAERETLARLLEKLIGSVS</sequence>
<reference evidence="5 6" key="1">
    <citation type="submission" date="2018-05" db="EMBL/GenBank/DDBJ databases">
        <title>Genomic Encyclopedia of Type Strains, Phase IV (KMG-IV): sequencing the most valuable type-strain genomes for metagenomic binning, comparative biology and taxonomic classification.</title>
        <authorList>
            <person name="Goeker M."/>
        </authorList>
    </citation>
    <scope>NUCLEOTIDE SEQUENCE [LARGE SCALE GENOMIC DNA]</scope>
    <source>
        <strain evidence="5 6">DSM 2626</strain>
    </source>
</reference>
<evidence type="ECO:0000259" key="4">
    <source>
        <dbReference type="PROSITE" id="PS50995"/>
    </source>
</evidence>
<comment type="caution">
    <text evidence="5">The sequence shown here is derived from an EMBL/GenBank/DDBJ whole genome shotgun (WGS) entry which is preliminary data.</text>
</comment>